<evidence type="ECO:0000256" key="5">
    <source>
        <dbReference type="ARBA" id="ARBA00022741"/>
    </source>
</evidence>
<dbReference type="SUPFAM" id="SSF55874">
    <property type="entry name" value="ATPase domain of HSP90 chaperone/DNA topoisomerase II/histidine kinase"/>
    <property type="match status" value="1"/>
</dbReference>
<dbReference type="Pfam" id="PF12860">
    <property type="entry name" value="PAS_7"/>
    <property type="match status" value="1"/>
</dbReference>
<keyword evidence="4 10" id="KW-0808">Transferase</keyword>
<dbReference type="InterPro" id="IPR003594">
    <property type="entry name" value="HATPase_dom"/>
</dbReference>
<dbReference type="Gene3D" id="3.30.450.20">
    <property type="entry name" value="PAS domain"/>
    <property type="match status" value="1"/>
</dbReference>
<dbReference type="Pfam" id="PF00512">
    <property type="entry name" value="HisKA"/>
    <property type="match status" value="1"/>
</dbReference>
<dbReference type="GO" id="GO:0000155">
    <property type="term" value="F:phosphorelay sensor kinase activity"/>
    <property type="evidence" value="ECO:0007669"/>
    <property type="project" value="InterPro"/>
</dbReference>
<dbReference type="InterPro" id="IPR004358">
    <property type="entry name" value="Sig_transdc_His_kin-like_C"/>
</dbReference>
<dbReference type="InterPro" id="IPR003661">
    <property type="entry name" value="HisK_dim/P_dom"/>
</dbReference>
<keyword evidence="6" id="KW-0418">Kinase</keyword>
<evidence type="ECO:0000259" key="9">
    <source>
        <dbReference type="PROSITE" id="PS50109"/>
    </source>
</evidence>
<evidence type="ECO:0000256" key="7">
    <source>
        <dbReference type="ARBA" id="ARBA00022840"/>
    </source>
</evidence>
<dbReference type="InterPro" id="IPR036890">
    <property type="entry name" value="HATPase_C_sf"/>
</dbReference>
<evidence type="ECO:0000256" key="3">
    <source>
        <dbReference type="ARBA" id="ARBA00022553"/>
    </source>
</evidence>
<comment type="catalytic activity">
    <reaction evidence="1">
        <text>ATP + protein L-histidine = ADP + protein N-phospho-L-histidine.</text>
        <dbReference type="EC" id="2.7.13.3"/>
    </reaction>
</comment>
<dbReference type="InterPro" id="IPR000014">
    <property type="entry name" value="PAS"/>
</dbReference>
<name>A0A1X6Y8L7_9RHOB</name>
<dbReference type="Pfam" id="PF13426">
    <property type="entry name" value="PAS_9"/>
    <property type="match status" value="1"/>
</dbReference>
<dbReference type="NCBIfam" id="TIGR00229">
    <property type="entry name" value="sensory_box"/>
    <property type="match status" value="1"/>
</dbReference>
<dbReference type="InterPro" id="IPR036097">
    <property type="entry name" value="HisK_dim/P_sf"/>
</dbReference>
<organism evidence="10 11">
    <name type="scientific">Roseovarius albus</name>
    <dbReference type="NCBI Taxonomy" id="1247867"/>
    <lineage>
        <taxon>Bacteria</taxon>
        <taxon>Pseudomonadati</taxon>
        <taxon>Pseudomonadota</taxon>
        <taxon>Alphaproteobacteria</taxon>
        <taxon>Rhodobacterales</taxon>
        <taxon>Roseobacteraceae</taxon>
        <taxon>Roseovarius</taxon>
    </lineage>
</organism>
<dbReference type="Proteomes" id="UP000193061">
    <property type="component" value="Unassembled WGS sequence"/>
</dbReference>
<dbReference type="PANTHER" id="PTHR43065:SF10">
    <property type="entry name" value="PEROXIDE STRESS-ACTIVATED HISTIDINE KINASE MAK3"/>
    <property type="match status" value="1"/>
</dbReference>
<dbReference type="PROSITE" id="PS50109">
    <property type="entry name" value="HIS_KIN"/>
    <property type="match status" value="1"/>
</dbReference>
<dbReference type="GO" id="GO:0005524">
    <property type="term" value="F:ATP binding"/>
    <property type="evidence" value="ECO:0007669"/>
    <property type="project" value="UniProtKB-KW"/>
</dbReference>
<keyword evidence="11" id="KW-1185">Reference proteome</keyword>
<keyword evidence="3" id="KW-0597">Phosphoprotein</keyword>
<evidence type="ECO:0000256" key="4">
    <source>
        <dbReference type="ARBA" id="ARBA00022679"/>
    </source>
</evidence>
<dbReference type="EC" id="2.7.13.3" evidence="2"/>
<feature type="domain" description="Histidine kinase" evidence="9">
    <location>
        <begin position="274"/>
        <end position="487"/>
    </location>
</feature>
<keyword evidence="8" id="KW-0902">Two-component regulatory system</keyword>
<dbReference type="RefSeq" id="WP_085803795.1">
    <property type="nucleotide sequence ID" value="NZ_FWFX01000001.1"/>
</dbReference>
<dbReference type="SMART" id="SM00387">
    <property type="entry name" value="HATPase_c"/>
    <property type="match status" value="1"/>
</dbReference>
<dbReference type="OrthoDB" id="9796100at2"/>
<dbReference type="InterPro" id="IPR035965">
    <property type="entry name" value="PAS-like_dom_sf"/>
</dbReference>
<evidence type="ECO:0000256" key="1">
    <source>
        <dbReference type="ARBA" id="ARBA00000085"/>
    </source>
</evidence>
<evidence type="ECO:0000313" key="10">
    <source>
        <dbReference type="EMBL" id="SLN14104.1"/>
    </source>
</evidence>
<dbReference type="Gene3D" id="1.10.287.130">
    <property type="match status" value="1"/>
</dbReference>
<keyword evidence="5" id="KW-0547">Nucleotide-binding</keyword>
<dbReference type="InterPro" id="IPR005467">
    <property type="entry name" value="His_kinase_dom"/>
</dbReference>
<protein>
    <recommendedName>
        <fullName evidence="2">histidine kinase</fullName>
        <ecNumber evidence="2">2.7.13.3</ecNumber>
    </recommendedName>
</protein>
<evidence type="ECO:0000256" key="6">
    <source>
        <dbReference type="ARBA" id="ARBA00022777"/>
    </source>
</evidence>
<evidence type="ECO:0000313" key="11">
    <source>
        <dbReference type="Proteomes" id="UP000193061"/>
    </source>
</evidence>
<evidence type="ECO:0000256" key="8">
    <source>
        <dbReference type="ARBA" id="ARBA00023012"/>
    </source>
</evidence>
<gene>
    <name evidence="10" type="primary">zraS_1</name>
    <name evidence="10" type="ORF">ROA7450_00250</name>
</gene>
<evidence type="ECO:0000256" key="2">
    <source>
        <dbReference type="ARBA" id="ARBA00012438"/>
    </source>
</evidence>
<dbReference type="Pfam" id="PF02518">
    <property type="entry name" value="HATPase_c"/>
    <property type="match status" value="1"/>
</dbReference>
<dbReference type="PRINTS" id="PR00344">
    <property type="entry name" value="BCTRLSENSOR"/>
</dbReference>
<dbReference type="SUPFAM" id="SSF55785">
    <property type="entry name" value="PYP-like sensor domain (PAS domain)"/>
    <property type="match status" value="1"/>
</dbReference>
<dbReference type="PANTHER" id="PTHR43065">
    <property type="entry name" value="SENSOR HISTIDINE KINASE"/>
    <property type="match status" value="1"/>
</dbReference>
<dbReference type="SUPFAM" id="SSF47384">
    <property type="entry name" value="Homodimeric domain of signal transducing histidine kinase"/>
    <property type="match status" value="1"/>
</dbReference>
<reference evidence="10 11" key="1">
    <citation type="submission" date="2017-03" db="EMBL/GenBank/DDBJ databases">
        <authorList>
            <person name="Afonso C.L."/>
            <person name="Miller P.J."/>
            <person name="Scott M.A."/>
            <person name="Spackman E."/>
            <person name="Goraichik I."/>
            <person name="Dimitrov K.M."/>
            <person name="Suarez D.L."/>
            <person name="Swayne D.E."/>
        </authorList>
    </citation>
    <scope>NUCLEOTIDE SEQUENCE [LARGE SCALE GENOMIC DNA]</scope>
    <source>
        <strain evidence="10 11">CECT 7450</strain>
    </source>
</reference>
<dbReference type="EMBL" id="FWFX01000001">
    <property type="protein sequence ID" value="SLN14104.1"/>
    <property type="molecule type" value="Genomic_DNA"/>
</dbReference>
<dbReference type="CDD" id="cd00082">
    <property type="entry name" value="HisKA"/>
    <property type="match status" value="1"/>
</dbReference>
<proteinExistence type="predicted"/>
<accession>A0A1X6Y8L7</accession>
<dbReference type="AlphaFoldDB" id="A0A1X6Y8L7"/>
<dbReference type="Gene3D" id="3.30.565.10">
    <property type="entry name" value="Histidine kinase-like ATPase, C-terminal domain"/>
    <property type="match status" value="1"/>
</dbReference>
<sequence>MSLATTNDQDALSLQEAVAFMAEGLAVFDSDARLRFANPAFKGMYAGLKDLLEPGLLWDIFLREAVHRHAMPAQAAQTLESLETALLDIPQAPAPVTLAFGRGRFYEIRLASASDGGFYLVQAPGSDSTGEADAAREAEALLRNVLEACPTCLIMARVGDGQILYRSPAATQLLGNAKSSFTYFAFREERGDFVTALLSDEKTDHMRATCLRPDGTTFSAEISARLIDYRGEDVIVASIEDLTHELSVQDELQRQQEQLFLSEKLSALGEMLAGIAHELNNPLSIIVGNAEILREELEQSPHENRIDKLARAAHRCVNIVRSFLSLARQEQLNLKSTEVKHLFDTAIEVVAPEAAKSNIRILGRLPAQLPEIMVDDVQITQVVINLMTNALHAMRDARQGSRIHYTCEADPSSGQIKMLISDDGPGVDPTIAHRIFDPLFTTKDVGKGTGVGLAFCHRIIAAHKGQITLEKQNGDGAIFSVSLPIAVTD</sequence>
<dbReference type="SMART" id="SM00388">
    <property type="entry name" value="HisKA"/>
    <property type="match status" value="1"/>
</dbReference>
<keyword evidence="7" id="KW-0067">ATP-binding</keyword>